<gene>
    <name evidence="3" type="ORF">Salat_2035500</name>
</gene>
<dbReference type="Pfam" id="PF04857">
    <property type="entry name" value="CAF1"/>
    <property type="match status" value="1"/>
</dbReference>
<evidence type="ECO:0000313" key="4">
    <source>
        <dbReference type="Proteomes" id="UP001293254"/>
    </source>
</evidence>
<keyword evidence="4" id="KW-1185">Reference proteome</keyword>
<evidence type="ECO:0000256" key="1">
    <source>
        <dbReference type="ARBA" id="ARBA00001968"/>
    </source>
</evidence>
<dbReference type="PANTHER" id="PTHR15092">
    <property type="entry name" value="POLY A -SPECIFIC RIBONUCLEASE/TARGET OF EGR1, MEMBER 1"/>
    <property type="match status" value="1"/>
</dbReference>
<evidence type="ECO:0000313" key="3">
    <source>
        <dbReference type="EMBL" id="KAK4420850.1"/>
    </source>
</evidence>
<reference evidence="3" key="2">
    <citation type="journal article" date="2024" name="Plant">
        <title>Genomic evolution and insights into agronomic trait innovations of Sesamum species.</title>
        <authorList>
            <person name="Miao H."/>
            <person name="Wang L."/>
            <person name="Qu L."/>
            <person name="Liu H."/>
            <person name="Sun Y."/>
            <person name="Le M."/>
            <person name="Wang Q."/>
            <person name="Wei S."/>
            <person name="Zheng Y."/>
            <person name="Lin W."/>
            <person name="Duan Y."/>
            <person name="Cao H."/>
            <person name="Xiong S."/>
            <person name="Wang X."/>
            <person name="Wei L."/>
            <person name="Li C."/>
            <person name="Ma Q."/>
            <person name="Ju M."/>
            <person name="Zhao R."/>
            <person name="Li G."/>
            <person name="Mu C."/>
            <person name="Tian Q."/>
            <person name="Mei H."/>
            <person name="Zhang T."/>
            <person name="Gao T."/>
            <person name="Zhang H."/>
        </authorList>
    </citation>
    <scope>NUCLEOTIDE SEQUENCE</scope>
    <source>
        <strain evidence="3">3651</strain>
    </source>
</reference>
<reference evidence="3" key="1">
    <citation type="submission" date="2020-06" db="EMBL/GenBank/DDBJ databases">
        <authorList>
            <person name="Li T."/>
            <person name="Hu X."/>
            <person name="Zhang T."/>
            <person name="Song X."/>
            <person name="Zhang H."/>
            <person name="Dai N."/>
            <person name="Sheng W."/>
            <person name="Hou X."/>
            <person name="Wei L."/>
        </authorList>
    </citation>
    <scope>NUCLEOTIDE SEQUENCE</scope>
    <source>
        <strain evidence="3">3651</strain>
        <tissue evidence="3">Leaf</tissue>
    </source>
</reference>
<accession>A0AAE1XZH3</accession>
<dbReference type="InterPro" id="IPR006941">
    <property type="entry name" value="RNase_CAF1"/>
</dbReference>
<comment type="cofactor">
    <cofactor evidence="1">
        <name>a divalent metal cation</name>
        <dbReference type="ChEBI" id="CHEBI:60240"/>
    </cofactor>
</comment>
<evidence type="ECO:0000256" key="2">
    <source>
        <dbReference type="ARBA" id="ARBA00008372"/>
    </source>
</evidence>
<dbReference type="SUPFAM" id="SSF53098">
    <property type="entry name" value="Ribonuclease H-like"/>
    <property type="match status" value="1"/>
</dbReference>
<protein>
    <submittedName>
        <fullName evidence="3">Poly(A)-specific ribonuclease PARN</fullName>
    </submittedName>
</protein>
<organism evidence="3 4">
    <name type="scientific">Sesamum alatum</name>
    <dbReference type="NCBI Taxonomy" id="300844"/>
    <lineage>
        <taxon>Eukaryota</taxon>
        <taxon>Viridiplantae</taxon>
        <taxon>Streptophyta</taxon>
        <taxon>Embryophyta</taxon>
        <taxon>Tracheophyta</taxon>
        <taxon>Spermatophyta</taxon>
        <taxon>Magnoliopsida</taxon>
        <taxon>eudicotyledons</taxon>
        <taxon>Gunneridae</taxon>
        <taxon>Pentapetalae</taxon>
        <taxon>asterids</taxon>
        <taxon>lamiids</taxon>
        <taxon>Lamiales</taxon>
        <taxon>Pedaliaceae</taxon>
        <taxon>Sesamum</taxon>
    </lineage>
</organism>
<proteinExistence type="inferred from homology"/>
<dbReference type="PANTHER" id="PTHR15092:SF22">
    <property type="entry name" value="POLY(A)-SPECIFIC RIBONUCLEASE PNLDC1"/>
    <property type="match status" value="1"/>
</dbReference>
<dbReference type="Gene3D" id="3.30.420.10">
    <property type="entry name" value="Ribonuclease H-like superfamily/Ribonuclease H"/>
    <property type="match status" value="2"/>
</dbReference>
<dbReference type="EMBL" id="JACGWO010000008">
    <property type="protein sequence ID" value="KAK4420850.1"/>
    <property type="molecule type" value="Genomic_DNA"/>
</dbReference>
<sequence length="681" mass="76396">MKRSYLVRALTRTRIRTSSLTRSLCSSASPASGADVALKNVTKSNFEPALAELRRHVREADFVSVDLEMTGVTSAPWRESFEFDRSDIQYLKIKDSAEKFAVVQFGVCPFRWDPHSHSFVAHPHNFYIFPRQEIVGDGLSYEFLCQTSSLEFLAKYQFDFNACVYEGISYLSRSQEEEELRRLDSIYKDEIPNASANFRNGAETQLVRMADILFSERMKNVVSEWRAGLLREGGGGHEIHGSLKDPSQKFQTTFFHMRPALVVNGLTSRQLRLIKLITEKHFKDLAYVHVTGETSGRQPLIVYTDSTTDRDLLMREVKACQRKEAETKIKAAIGFRHVIDLLSSERKLIVGHNCFLDLAHVYNKFIAPLPMTAEEFVSAFQTYFPHVIDTKVLLNLDDALLRIVGKGGTSLSKAFGLLCPPIAPSSTSSSLAGKPRVRVEVEVDNQRFSNWNSGAKHEAGYDAFMTGCVFSQACLHLGVDFSSHAAAAAAAVDLQHNEKLQKYINHLYLSWVNGDIIDLKTGNGAAESLGSSSVKRPRPKIVFSNMILLWGPPSKLRAKDIQDCFVKVFGRGSITSIYHLDETAAFVQFSKAELVSDFLILKDIIERDNDPISVLHPLSRIFESGCVRAASYEIYKKICSSPVSEVLFADQAEAVGINWRLVEQAIRSENQDDETSEKDTK</sequence>
<dbReference type="InterPro" id="IPR051181">
    <property type="entry name" value="CAF1_poly(A)_ribonucleases"/>
</dbReference>
<dbReference type="GO" id="GO:0003723">
    <property type="term" value="F:RNA binding"/>
    <property type="evidence" value="ECO:0007669"/>
    <property type="project" value="TreeGrafter"/>
</dbReference>
<dbReference type="InterPro" id="IPR036397">
    <property type="entry name" value="RNaseH_sf"/>
</dbReference>
<dbReference type="AlphaFoldDB" id="A0AAE1XZH3"/>
<name>A0AAE1XZH3_9LAMI</name>
<dbReference type="Proteomes" id="UP001293254">
    <property type="component" value="Unassembled WGS sequence"/>
</dbReference>
<dbReference type="GO" id="GO:0000175">
    <property type="term" value="F:3'-5'-RNA exonuclease activity"/>
    <property type="evidence" value="ECO:0007669"/>
    <property type="project" value="TreeGrafter"/>
</dbReference>
<comment type="caution">
    <text evidence="3">The sequence shown here is derived from an EMBL/GenBank/DDBJ whole genome shotgun (WGS) entry which is preliminary data.</text>
</comment>
<comment type="similarity">
    <text evidence="2">Belongs to the CAF1 family.</text>
</comment>
<dbReference type="InterPro" id="IPR012337">
    <property type="entry name" value="RNaseH-like_sf"/>
</dbReference>